<gene>
    <name evidence="2" type="ORF">CANTADRAFT_12401</name>
</gene>
<dbReference type="AlphaFoldDB" id="A0A1E4SE30"/>
<sequence>MFRDLLSKFKAIFRGKKKDEGPFVAVPENHLVVNNFIESLREFPENQPTDGEIHNDSPENGGSRRRLSLTRMKQAIKRKSTNTKARSMRRLKHMLSSTSSKDLEYNLGESSPISSQFSYKSGAQSNGTSVALGYSSVSTLKSNRFYKTSQCLSVYDLRSTLENDQTDETEDSSPVCFDSKIREVDEEFALVWNENPIQDSFGSSRTADVCSAGPKPEIIHLDEASVCASNSAANAIPEIIGSTRASECALEPTPECVADLKRELEELYKKQWRNQEELDHLMLAGLDHPYYRVVNSHRLDLELQIRVIICKLNPDQNIPAKLHKEDQKEPELPIDGQDLPDNVHKEDHKMVQNEPEPPSVNDAPTYVPRRRYKRLDHVHNTELKGFMHRSGMWRDIEMRARSMKRYTPEKQPDPFIFKVLDVLGIE</sequence>
<dbReference type="RefSeq" id="XP_020062903.1">
    <property type="nucleotide sequence ID" value="XM_020206225.1"/>
</dbReference>
<dbReference type="GeneID" id="30980362"/>
<evidence type="ECO:0000256" key="1">
    <source>
        <dbReference type="SAM" id="MobiDB-lite"/>
    </source>
</evidence>
<evidence type="ECO:0000313" key="3">
    <source>
        <dbReference type="Proteomes" id="UP000094285"/>
    </source>
</evidence>
<protein>
    <submittedName>
        <fullName evidence="2">Uncharacterized protein</fullName>
    </submittedName>
</protein>
<reference evidence="3" key="1">
    <citation type="submission" date="2016-05" db="EMBL/GenBank/DDBJ databases">
        <title>Comparative genomics of biotechnologically important yeasts.</title>
        <authorList>
            <consortium name="DOE Joint Genome Institute"/>
            <person name="Riley R."/>
            <person name="Haridas S."/>
            <person name="Wolfe K.H."/>
            <person name="Lopes M.R."/>
            <person name="Hittinger C.T."/>
            <person name="Goker M."/>
            <person name="Salamov A."/>
            <person name="Wisecaver J."/>
            <person name="Long T.M."/>
            <person name="Aerts A.L."/>
            <person name="Barry K."/>
            <person name="Choi C."/>
            <person name="Clum A."/>
            <person name="Coughlan A.Y."/>
            <person name="Deshpande S."/>
            <person name="Douglass A.P."/>
            <person name="Hanson S.J."/>
            <person name="Klenk H.-P."/>
            <person name="Labutti K."/>
            <person name="Lapidus A."/>
            <person name="Lindquist E."/>
            <person name="Lipzen A."/>
            <person name="Meier-Kolthoff J.P."/>
            <person name="Ohm R.A."/>
            <person name="Otillar R.P."/>
            <person name="Pangilinan J."/>
            <person name="Peng Y."/>
            <person name="Rokas A."/>
            <person name="Rosa C.A."/>
            <person name="Scheuner C."/>
            <person name="Sibirny A.A."/>
            <person name="Slot J.C."/>
            <person name="Stielow J.B."/>
            <person name="Sun H."/>
            <person name="Kurtzman C.P."/>
            <person name="Blackwell M."/>
            <person name="Grigoriev I.V."/>
            <person name="Jeffries T.W."/>
        </authorList>
    </citation>
    <scope>NUCLEOTIDE SEQUENCE [LARGE SCALE GENOMIC DNA]</scope>
    <source>
        <strain evidence="3">NRRL Y-17324</strain>
    </source>
</reference>
<feature type="region of interest" description="Disordered" evidence="1">
    <location>
        <begin position="45"/>
        <end position="67"/>
    </location>
</feature>
<dbReference type="EMBL" id="KV453914">
    <property type="protein sequence ID" value="ODV77781.1"/>
    <property type="molecule type" value="Genomic_DNA"/>
</dbReference>
<keyword evidence="3" id="KW-1185">Reference proteome</keyword>
<evidence type="ECO:0000313" key="2">
    <source>
        <dbReference type="EMBL" id="ODV77781.1"/>
    </source>
</evidence>
<dbReference type="Proteomes" id="UP000094285">
    <property type="component" value="Unassembled WGS sequence"/>
</dbReference>
<organism evidence="2 3">
    <name type="scientific">Suhomyces tanzawaensis NRRL Y-17324</name>
    <dbReference type="NCBI Taxonomy" id="984487"/>
    <lineage>
        <taxon>Eukaryota</taxon>
        <taxon>Fungi</taxon>
        <taxon>Dikarya</taxon>
        <taxon>Ascomycota</taxon>
        <taxon>Saccharomycotina</taxon>
        <taxon>Pichiomycetes</taxon>
        <taxon>Debaryomycetaceae</taxon>
        <taxon>Suhomyces</taxon>
    </lineage>
</organism>
<name>A0A1E4SE30_9ASCO</name>
<accession>A0A1E4SE30</accession>
<proteinExistence type="predicted"/>